<comment type="similarity">
    <text evidence="2">Belongs to the methyl-accepting chemotaxis (MCP) protein family.</text>
</comment>
<evidence type="ECO:0000256" key="4">
    <source>
        <dbReference type="SAM" id="Coils"/>
    </source>
</evidence>
<dbReference type="PRINTS" id="PR00260">
    <property type="entry name" value="CHEMTRNSDUCR"/>
</dbReference>
<feature type="coiled-coil region" evidence="4">
    <location>
        <begin position="256"/>
        <end position="283"/>
    </location>
</feature>
<protein>
    <submittedName>
        <fullName evidence="8">Methyl-accepting chemotaxis protein</fullName>
    </submittedName>
</protein>
<dbReference type="SMART" id="SM00283">
    <property type="entry name" value="MA"/>
    <property type="match status" value="1"/>
</dbReference>
<accession>A0A1H6YDA7</accession>
<dbReference type="InterPro" id="IPR003660">
    <property type="entry name" value="HAMP_dom"/>
</dbReference>
<dbReference type="GO" id="GO:0007165">
    <property type="term" value="P:signal transduction"/>
    <property type="evidence" value="ECO:0007669"/>
    <property type="project" value="UniProtKB-KW"/>
</dbReference>
<feature type="transmembrane region" description="Helical" evidence="5">
    <location>
        <begin position="190"/>
        <end position="212"/>
    </location>
</feature>
<keyword evidence="9" id="KW-1185">Reference proteome</keyword>
<dbReference type="EMBL" id="FNZK01000006">
    <property type="protein sequence ID" value="SEJ34715.1"/>
    <property type="molecule type" value="Genomic_DNA"/>
</dbReference>
<dbReference type="Proteomes" id="UP000199662">
    <property type="component" value="Unassembled WGS sequence"/>
</dbReference>
<dbReference type="CDD" id="cd11386">
    <property type="entry name" value="MCP_signal"/>
    <property type="match status" value="1"/>
</dbReference>
<organism evidence="8 9">
    <name type="scientific">Propionispira arboris</name>
    <dbReference type="NCBI Taxonomy" id="84035"/>
    <lineage>
        <taxon>Bacteria</taxon>
        <taxon>Bacillati</taxon>
        <taxon>Bacillota</taxon>
        <taxon>Negativicutes</taxon>
        <taxon>Selenomonadales</taxon>
        <taxon>Selenomonadaceae</taxon>
        <taxon>Propionispira</taxon>
    </lineage>
</organism>
<dbReference type="GO" id="GO:0006935">
    <property type="term" value="P:chemotaxis"/>
    <property type="evidence" value="ECO:0007669"/>
    <property type="project" value="InterPro"/>
</dbReference>
<evidence type="ECO:0000259" key="6">
    <source>
        <dbReference type="PROSITE" id="PS50111"/>
    </source>
</evidence>
<feature type="transmembrane region" description="Helical" evidence="5">
    <location>
        <begin position="13"/>
        <end position="33"/>
    </location>
</feature>
<dbReference type="GO" id="GO:0004888">
    <property type="term" value="F:transmembrane signaling receptor activity"/>
    <property type="evidence" value="ECO:0007669"/>
    <property type="project" value="InterPro"/>
</dbReference>
<dbReference type="InterPro" id="IPR004090">
    <property type="entry name" value="Chemotax_Me-accpt_rcpt"/>
</dbReference>
<dbReference type="RefSeq" id="WP_091830607.1">
    <property type="nucleotide sequence ID" value="NZ_FNZK01000006.1"/>
</dbReference>
<keyword evidence="5" id="KW-0472">Membrane</keyword>
<evidence type="ECO:0000256" key="1">
    <source>
        <dbReference type="ARBA" id="ARBA00023224"/>
    </source>
</evidence>
<evidence type="ECO:0000259" key="7">
    <source>
        <dbReference type="PROSITE" id="PS50885"/>
    </source>
</evidence>
<dbReference type="InterPro" id="IPR024478">
    <property type="entry name" value="HlyB_4HB_MCP"/>
</dbReference>
<evidence type="ECO:0000256" key="3">
    <source>
        <dbReference type="PROSITE-ProRule" id="PRU00284"/>
    </source>
</evidence>
<evidence type="ECO:0000313" key="8">
    <source>
        <dbReference type="EMBL" id="SEJ34715.1"/>
    </source>
</evidence>
<sequence>MSWFSNLKVSQKLYVLITVFSVAIIVIGGLGYVNLKQSSNNMEVLYKINVEKSNLAYESRLDIRRIQADIFALLLTTDERENMRLTGEIKDLRAGIDKNNDAYAKLSLDENEKAGLEGFKGLLAKFDGASGAVIDLAVKNKNQEAYQIFRTQMEGISNDVAKNLISISESSHKKADEMSMQAKEDLEKSTMLALVITLIALILGIGIGLLIIRQINARLQESVAFLGQVATGNFSNDVDAHRLLDKSEFGVLSKSMNQMNQNIRSLIKQLLNTSEQVAAASEQLTASAEQSAQASQQIAVSITEVAAGANRELEIAVATNHIVEEMAKGIHQVTQNTTGVAKTAESTTTSAYEGGKAIEKTIAQMGAINKRTEDTADVIDELEAKSKDINTMVTLISNIADQTNLLALNAAIEAARAGEHGRGFAVVAEEVRKLSEQSASASKDIQVLIKDVQTRTQTAVTFMKESKREVASGAELVDIAGRTFNEIVMMIKGITEEITSISAAAEELSAGTEDVVKSAENIKEQSSKISEETETVSAATEEQSASMQEIAAASTHLSKLAADLQNEIQKFTI</sequence>
<dbReference type="SUPFAM" id="SSF58104">
    <property type="entry name" value="Methyl-accepting chemotaxis protein (MCP) signaling domain"/>
    <property type="match status" value="1"/>
</dbReference>
<feature type="domain" description="HAMP" evidence="7">
    <location>
        <begin position="213"/>
        <end position="268"/>
    </location>
</feature>
<evidence type="ECO:0000256" key="2">
    <source>
        <dbReference type="ARBA" id="ARBA00029447"/>
    </source>
</evidence>
<dbReference type="AlphaFoldDB" id="A0A1H6YDA7"/>
<gene>
    <name evidence="8" type="ORF">SAMN05660742_10652</name>
</gene>
<dbReference type="GO" id="GO:0016020">
    <property type="term" value="C:membrane"/>
    <property type="evidence" value="ECO:0007669"/>
    <property type="project" value="InterPro"/>
</dbReference>
<reference evidence="8 9" key="1">
    <citation type="submission" date="2016-10" db="EMBL/GenBank/DDBJ databases">
        <authorList>
            <person name="de Groot N.N."/>
        </authorList>
    </citation>
    <scope>NUCLEOTIDE SEQUENCE [LARGE SCALE GENOMIC DNA]</scope>
    <source>
        <strain evidence="8 9">DSM 2179</strain>
    </source>
</reference>
<keyword evidence="5" id="KW-0812">Transmembrane</keyword>
<evidence type="ECO:0000313" key="9">
    <source>
        <dbReference type="Proteomes" id="UP000199662"/>
    </source>
</evidence>
<dbReference type="Pfam" id="PF12729">
    <property type="entry name" value="4HB_MCP_1"/>
    <property type="match status" value="1"/>
</dbReference>
<keyword evidence="4" id="KW-0175">Coiled coil</keyword>
<dbReference type="PANTHER" id="PTHR32089:SF112">
    <property type="entry name" value="LYSOZYME-LIKE PROTEIN-RELATED"/>
    <property type="match status" value="1"/>
</dbReference>
<dbReference type="PANTHER" id="PTHR32089">
    <property type="entry name" value="METHYL-ACCEPTING CHEMOTAXIS PROTEIN MCPB"/>
    <property type="match status" value="1"/>
</dbReference>
<dbReference type="PROSITE" id="PS50885">
    <property type="entry name" value="HAMP"/>
    <property type="match status" value="1"/>
</dbReference>
<keyword evidence="5" id="KW-1133">Transmembrane helix</keyword>
<dbReference type="STRING" id="84035.SAMN05660742_10652"/>
<proteinExistence type="inferred from homology"/>
<feature type="domain" description="Methyl-accepting transducer" evidence="6">
    <location>
        <begin position="287"/>
        <end position="523"/>
    </location>
</feature>
<dbReference type="Pfam" id="PF00015">
    <property type="entry name" value="MCPsignal"/>
    <property type="match status" value="1"/>
</dbReference>
<dbReference type="InterPro" id="IPR004089">
    <property type="entry name" value="MCPsignal_dom"/>
</dbReference>
<evidence type="ECO:0000256" key="5">
    <source>
        <dbReference type="SAM" id="Phobius"/>
    </source>
</evidence>
<dbReference type="Gene3D" id="1.10.287.950">
    <property type="entry name" value="Methyl-accepting chemotaxis protein"/>
    <property type="match status" value="1"/>
</dbReference>
<name>A0A1H6YDA7_9FIRM</name>
<keyword evidence="1 3" id="KW-0807">Transducer</keyword>
<dbReference type="PROSITE" id="PS50111">
    <property type="entry name" value="CHEMOTAXIS_TRANSDUC_2"/>
    <property type="match status" value="1"/>
</dbReference>